<feature type="region of interest" description="Disordered" evidence="1">
    <location>
        <begin position="764"/>
        <end position="788"/>
    </location>
</feature>
<organism evidence="2 3">
    <name type="scientific">Puccinia striiformis</name>
    <dbReference type="NCBI Taxonomy" id="27350"/>
    <lineage>
        <taxon>Eukaryota</taxon>
        <taxon>Fungi</taxon>
        <taxon>Dikarya</taxon>
        <taxon>Basidiomycota</taxon>
        <taxon>Pucciniomycotina</taxon>
        <taxon>Pucciniomycetes</taxon>
        <taxon>Pucciniales</taxon>
        <taxon>Pucciniaceae</taxon>
        <taxon>Puccinia</taxon>
    </lineage>
</organism>
<sequence length="1085" mass="122829">MAQQVVALGPIVCLSDVSLATPSTRVNHSYQLLSLCHMLLACRAMQDFLRGYTSPSIQPYNSGTILQTLDLFSDQKPVTRSTPEMKSDDVISLNGLRNAARELPLPLIDQSVAQRDSGLPRYDVSVNYNLRLAPSPAKTTREESAAPFEYSMMTSPDNRPETTMNLLANFGLPSNTETIDTHEFGMNSALPPAHSQARSKRLVMEDFSHDNSDVDGEAIGHSTKGPADKKAKIDDAWLKTGQNPLIQHQPEPPTDLNRSNPKRMGVFQKEVVSKIGMTSNKSKSRQQSLHRSALVNHYDNKLKNKSLASNFESRMESLDFNLGMIVAEGPSQHMERALKTALESIDFDMGKNILLNFQDAGKVLKKFQNYNHGQIADGNTRSRGFSTCMVKNRLVEMGHNQDQWFKFLQRRSGIDFKEELEGKVALVNEKKLLLYILHFLDMIDTIIPPSKSVTASKNHKEELFRNALKIFQEFQASDEVYRGTDMEMTVKFMSNCPSLIWRCIDLCLSKGVRSDLEPLAFNKGGNRLRGFQHFFNNIFKLTSRSLNDKLKAGQCKTRCMVLPIFSRIRSHDDVISLNGLRNAARELPLPLIDQSVAQRDVIQDPTYQGKHDMLADNSLSVPSTNFRGDHMLVDSLELEVQSALPRYDVYVNHKIRILPSSAETTREESTAPFEYSMMIPPHNRPETTMNLLANFALPPETETTCTHEFDMNSALPPAHSQARSKRLVMEDFSLDNSDVDGEAIGHLTKGPADKRAKIDDAWSKTGQNPLTQHQSRPPTDLDKSNLKKKGAFPKGMVFTIGRTSNEHKSMGKNLRRIALVNHYDNKLKNKYLASNFEPKMESLDFNLDTMVAEGPSQHMKRALKQAFESIDLDTGNNILLNFQTAAKIFEKIQKHHFGSIACENARFRGFSRALIRKRLAELSQNQDQWFKFWERRSGIHFEEELKGKALPAKEKTLLVWFLFYVDMVDTIIPSTKSVQTLKTHKLELFQDALKIFQDFKDNDQVYKNTDIEDKTKFMDNGASLTWSCIYLWLSKGERSDLESLASSRGAGKHRGFKNFFDIIFKLTSGSLNPKLKPGPKFSQHL</sequence>
<accession>A0A2S4VU29</accession>
<gene>
    <name evidence="2" type="ORF">PSTT_03975</name>
</gene>
<protein>
    <submittedName>
        <fullName evidence="2">Uncharacterized protein</fullName>
    </submittedName>
</protein>
<dbReference type="AlphaFoldDB" id="A0A2S4VU29"/>
<evidence type="ECO:0000313" key="2">
    <source>
        <dbReference type="EMBL" id="POW13016.1"/>
    </source>
</evidence>
<reference evidence="2" key="1">
    <citation type="submission" date="2017-12" db="EMBL/GenBank/DDBJ databases">
        <title>Gene loss provides genomic basis for host adaptation in cereal stripe rust fungi.</title>
        <authorList>
            <person name="Xia C."/>
        </authorList>
    </citation>
    <scope>NUCLEOTIDE SEQUENCE [LARGE SCALE GENOMIC DNA]</scope>
    <source>
        <strain evidence="2">93-210</strain>
    </source>
</reference>
<evidence type="ECO:0000256" key="1">
    <source>
        <dbReference type="SAM" id="MobiDB-lite"/>
    </source>
</evidence>
<comment type="caution">
    <text evidence="2">The sequence shown here is derived from an EMBL/GenBank/DDBJ whole genome shotgun (WGS) entry which is preliminary data.</text>
</comment>
<evidence type="ECO:0000313" key="3">
    <source>
        <dbReference type="Proteomes" id="UP000239156"/>
    </source>
</evidence>
<dbReference type="VEuPathDB" id="FungiDB:PSTT_03975"/>
<proteinExistence type="predicted"/>
<dbReference type="Proteomes" id="UP000239156">
    <property type="component" value="Unassembled WGS sequence"/>
</dbReference>
<dbReference type="EMBL" id="PKSL01000027">
    <property type="protein sequence ID" value="POW13016.1"/>
    <property type="molecule type" value="Genomic_DNA"/>
</dbReference>
<name>A0A2S4VU29_9BASI</name>
<dbReference type="VEuPathDB" id="FungiDB:PSHT_09179"/>
<feature type="compositionally biased region" description="Polar residues" evidence="1">
    <location>
        <begin position="764"/>
        <end position="777"/>
    </location>
</feature>
<keyword evidence="3" id="KW-1185">Reference proteome</keyword>